<evidence type="ECO:0000256" key="1">
    <source>
        <dbReference type="ARBA" id="ARBA00002368"/>
    </source>
</evidence>
<dbReference type="OrthoDB" id="9765462at2"/>
<dbReference type="SUPFAM" id="SSF51556">
    <property type="entry name" value="Metallo-dependent hydrolases"/>
    <property type="match status" value="1"/>
</dbReference>
<dbReference type="EMBL" id="CP000096">
    <property type="protein sequence ID" value="ABB23875.1"/>
    <property type="molecule type" value="Genomic_DNA"/>
</dbReference>
<feature type="binding site" evidence="6">
    <location>
        <position position="156"/>
    </location>
    <ligand>
        <name>Zn(2+)</name>
        <dbReference type="ChEBI" id="CHEBI:29105"/>
        <label>2</label>
    </ligand>
</feature>
<feature type="binding site" evidence="6">
    <location>
        <begin position="339"/>
        <end position="340"/>
    </location>
    <ligand>
        <name>substrate</name>
    </ligand>
</feature>
<feature type="domain" description="Dihydroorotase catalytic" evidence="7">
    <location>
        <begin position="54"/>
        <end position="224"/>
    </location>
</feature>
<dbReference type="GO" id="GO:0008270">
    <property type="term" value="F:zinc ion binding"/>
    <property type="evidence" value="ECO:0007669"/>
    <property type="project" value="UniProtKB-UniRule"/>
</dbReference>
<dbReference type="EC" id="3.5.2.3" evidence="6"/>
<dbReference type="NCBIfam" id="NF006842">
    <property type="entry name" value="PRK09357.2-3"/>
    <property type="match status" value="1"/>
</dbReference>
<sequence length="449" mass="48715">MSIVFQEAHIISPSDGIDARGSIRVSDSGVIETLSIGETPLEPYAEEKVIAMRGKILSPGLFDMHCHFREPGQEYKETLLSGSAAAAAGGFTGVALMPNTTPVIDSPLGVTFIGYHAGNLPVDLEVIASMTEGSRGEKLTAFGSLKAYGVRAVSDDGTAIQASQSMRLAFEYASNFDMLIIQHCEDRSLTTGGVMNEGMWSSKLGLKGIPDISEAMMLARDLMLLRWLEEHKLHDPLCRPRYHAAHVSTAASLQLIREAKRDGLQVTCEVTPHHFTLTDQDLYLAEKKGNFIMKPPLTSPKNRDAVLEALADGTADAIATDHAPHALHEKECPPGEASFGIIGLETSLGLTMTELVMKGVITMHRAIELLSVNPRRILRLPPIRIREGEKANFTLIDPEAVWTVSADHLRSKSANTPFIGRQLKGRPMGIFHKGRLTASARGIIDAPEG</sequence>
<dbReference type="UniPathway" id="UPA00070">
    <property type="reaction ID" value="UER00117"/>
</dbReference>
<comment type="similarity">
    <text evidence="2 6">Belongs to the metallo-dependent hydrolases superfamily. DHOase family. Class I DHOase subfamily.</text>
</comment>
<feature type="binding site" evidence="6">
    <location>
        <position position="67"/>
    </location>
    <ligand>
        <name>Zn(2+)</name>
        <dbReference type="ChEBI" id="CHEBI:29105"/>
        <label>1</label>
    </ligand>
</feature>
<comment type="catalytic activity">
    <reaction evidence="6">
        <text>(S)-dihydroorotate + H2O = N-carbamoyl-L-aspartate + H(+)</text>
        <dbReference type="Rhea" id="RHEA:24296"/>
        <dbReference type="ChEBI" id="CHEBI:15377"/>
        <dbReference type="ChEBI" id="CHEBI:15378"/>
        <dbReference type="ChEBI" id="CHEBI:30864"/>
        <dbReference type="ChEBI" id="CHEBI:32814"/>
        <dbReference type="EC" id="3.5.2.3"/>
    </reaction>
</comment>
<comment type="cofactor">
    <cofactor evidence="6">
        <name>Zn(2+)</name>
        <dbReference type="ChEBI" id="CHEBI:29105"/>
    </cofactor>
    <text evidence="6">Binds 2 Zn(2+) ions per subunit.</text>
</comment>
<evidence type="ECO:0000259" key="7">
    <source>
        <dbReference type="Pfam" id="PF12890"/>
    </source>
</evidence>
<dbReference type="Pfam" id="PF12890">
    <property type="entry name" value="DHOase"/>
    <property type="match status" value="1"/>
</dbReference>
<dbReference type="Gene3D" id="2.30.40.10">
    <property type="entry name" value="Urease, subunit C, domain 1"/>
    <property type="match status" value="1"/>
</dbReference>
<evidence type="ECO:0000256" key="2">
    <source>
        <dbReference type="ARBA" id="ARBA00010286"/>
    </source>
</evidence>
<keyword evidence="5 6" id="KW-0665">Pyrimidine biosynthesis</keyword>
<dbReference type="CDD" id="cd01317">
    <property type="entry name" value="DHOase_IIa"/>
    <property type="match status" value="1"/>
</dbReference>
<evidence type="ECO:0000256" key="3">
    <source>
        <dbReference type="ARBA" id="ARBA00022723"/>
    </source>
</evidence>
<feature type="binding site" evidence="6">
    <location>
        <position position="156"/>
    </location>
    <ligand>
        <name>Zn(2+)</name>
        <dbReference type="ChEBI" id="CHEBI:29105"/>
        <label>1</label>
    </ligand>
</feature>
<comment type="function">
    <text evidence="1 6">Catalyzes the reversible cyclization of carbamoyl aspartate to dihydroorotate.</text>
</comment>
<feature type="active site" evidence="6">
    <location>
        <position position="321"/>
    </location>
</feature>
<dbReference type="GO" id="GO:0006145">
    <property type="term" value="P:purine nucleobase catabolic process"/>
    <property type="evidence" value="ECO:0007669"/>
    <property type="project" value="TreeGrafter"/>
</dbReference>
<evidence type="ECO:0000313" key="9">
    <source>
        <dbReference type="Proteomes" id="UP000002709"/>
    </source>
</evidence>
<feature type="binding site" evidence="6">
    <location>
        <position position="65"/>
    </location>
    <ligand>
        <name>Zn(2+)</name>
        <dbReference type="ChEBI" id="CHEBI:29105"/>
        <label>1</label>
    </ligand>
</feature>
<dbReference type="Proteomes" id="UP000002709">
    <property type="component" value="Chromosome"/>
</dbReference>
<dbReference type="GO" id="GO:0044205">
    <property type="term" value="P:'de novo' UMP biosynthetic process"/>
    <property type="evidence" value="ECO:0007669"/>
    <property type="project" value="UniProtKB-UniRule"/>
</dbReference>
<feature type="binding site" evidence="6">
    <location>
        <begin position="67"/>
        <end position="69"/>
    </location>
    <ligand>
        <name>substrate</name>
    </ligand>
</feature>
<dbReference type="GO" id="GO:0004151">
    <property type="term" value="F:dihydroorotase activity"/>
    <property type="evidence" value="ECO:0007669"/>
    <property type="project" value="UniProtKB-UniRule"/>
</dbReference>
<dbReference type="InterPro" id="IPR002195">
    <property type="entry name" value="Dihydroorotase_CS"/>
</dbReference>
<reference evidence="9" key="1">
    <citation type="submission" date="2005-08" db="EMBL/GenBank/DDBJ databases">
        <title>Complete sequence of Pelodictyon luteolum DSM 273.</title>
        <authorList>
            <consortium name="US DOE Joint Genome Institute"/>
            <person name="Copeland A."/>
            <person name="Lucas S."/>
            <person name="Lapidus A."/>
            <person name="Barry K."/>
            <person name="Detter J.C."/>
            <person name="Glavina T."/>
            <person name="Hammon N."/>
            <person name="Israni S."/>
            <person name="Pitluck S."/>
            <person name="Bryant D."/>
            <person name="Schmutz J."/>
            <person name="Larimer F."/>
            <person name="Land M."/>
            <person name="Kyrpides N."/>
            <person name="Ivanova N."/>
            <person name="Richardson P."/>
        </authorList>
    </citation>
    <scope>NUCLEOTIDE SEQUENCE [LARGE SCALE GENOMIC DNA]</scope>
    <source>
        <strain evidence="9">DSM 273 / BCRC 81028 / 2530</strain>
    </source>
</reference>
<protein>
    <recommendedName>
        <fullName evidence="6">Dihydroorotase</fullName>
        <shortName evidence="6">DHOase</shortName>
        <ecNumber evidence="6">3.5.2.3</ecNumber>
    </recommendedName>
</protein>
<evidence type="ECO:0000256" key="6">
    <source>
        <dbReference type="HAMAP-Rule" id="MF_00220"/>
    </source>
</evidence>
<feature type="binding site" evidence="6">
    <location>
        <position position="246"/>
    </location>
    <ligand>
        <name>Zn(2+)</name>
        <dbReference type="ChEBI" id="CHEBI:29105"/>
        <label>2</label>
    </ligand>
</feature>
<dbReference type="InterPro" id="IPR024403">
    <property type="entry name" value="DHOase_cat"/>
</dbReference>
<dbReference type="PANTHER" id="PTHR43668:SF2">
    <property type="entry name" value="ALLANTOINASE"/>
    <property type="match status" value="1"/>
</dbReference>
<feature type="binding site" evidence="6">
    <location>
        <position position="325"/>
    </location>
    <ligand>
        <name>substrate</name>
    </ligand>
</feature>
<comment type="caution">
    <text evidence="6">Lacks conserved residue(s) required for the propagation of feature annotation.</text>
</comment>
<dbReference type="InterPro" id="IPR004722">
    <property type="entry name" value="DHOase"/>
</dbReference>
<dbReference type="RefSeq" id="WP_011357749.1">
    <property type="nucleotide sequence ID" value="NC_007512.1"/>
</dbReference>
<keyword evidence="9" id="KW-1185">Reference proteome</keyword>
<dbReference type="InterPro" id="IPR050138">
    <property type="entry name" value="DHOase/Allantoinase_Hydrolase"/>
</dbReference>
<dbReference type="AlphaFoldDB" id="Q3B456"/>
<dbReference type="Gene3D" id="3.20.20.140">
    <property type="entry name" value="Metal-dependent hydrolases"/>
    <property type="match status" value="1"/>
</dbReference>
<organism evidence="8 9">
    <name type="scientific">Chlorobium luteolum (strain DSM 273 / BCRC 81028 / 2530)</name>
    <name type="common">Pelodictyon luteolum</name>
    <dbReference type="NCBI Taxonomy" id="319225"/>
    <lineage>
        <taxon>Bacteria</taxon>
        <taxon>Pseudomonadati</taxon>
        <taxon>Chlorobiota</taxon>
        <taxon>Chlorobiia</taxon>
        <taxon>Chlorobiales</taxon>
        <taxon>Chlorobiaceae</taxon>
        <taxon>Chlorobium/Pelodictyon group</taxon>
        <taxon>Pelodictyon</taxon>
    </lineage>
</organism>
<accession>Q3B456</accession>
<dbReference type="PANTHER" id="PTHR43668">
    <property type="entry name" value="ALLANTOINASE"/>
    <property type="match status" value="1"/>
</dbReference>
<keyword evidence="3 6" id="KW-0479">Metal-binding</keyword>
<dbReference type="GO" id="GO:0005737">
    <property type="term" value="C:cytoplasm"/>
    <property type="evidence" value="ECO:0007669"/>
    <property type="project" value="TreeGrafter"/>
</dbReference>
<gene>
    <name evidence="6" type="primary">pyrC</name>
    <name evidence="8" type="ordered locus">Plut_1013</name>
</gene>
<dbReference type="GO" id="GO:0004038">
    <property type="term" value="F:allantoinase activity"/>
    <property type="evidence" value="ECO:0007669"/>
    <property type="project" value="TreeGrafter"/>
</dbReference>
<dbReference type="STRING" id="319225.Plut_1013"/>
<dbReference type="KEGG" id="plt:Plut_1013"/>
<evidence type="ECO:0000256" key="5">
    <source>
        <dbReference type="ARBA" id="ARBA00022975"/>
    </source>
</evidence>
<evidence type="ECO:0000256" key="4">
    <source>
        <dbReference type="ARBA" id="ARBA00022801"/>
    </source>
</evidence>
<keyword evidence="4 6" id="KW-0378">Hydrolase</keyword>
<dbReference type="NCBIfam" id="TIGR00857">
    <property type="entry name" value="pyrC_multi"/>
    <property type="match status" value="1"/>
</dbReference>
<dbReference type="SUPFAM" id="SSF51338">
    <property type="entry name" value="Composite domain of metallo-dependent hydrolases"/>
    <property type="match status" value="1"/>
</dbReference>
<feature type="binding site" evidence="6">
    <location>
        <position position="99"/>
    </location>
    <ligand>
        <name>substrate</name>
    </ligand>
</feature>
<proteinExistence type="inferred from homology"/>
<name>Q3B456_CHLL3</name>
<dbReference type="PROSITE" id="PS00483">
    <property type="entry name" value="DIHYDROOROTASE_2"/>
    <property type="match status" value="1"/>
</dbReference>
<feature type="binding site" evidence="6">
    <location>
        <position position="321"/>
    </location>
    <ligand>
        <name>Zn(2+)</name>
        <dbReference type="ChEBI" id="CHEBI:29105"/>
        <label>1</label>
    </ligand>
</feature>
<keyword evidence="6" id="KW-0862">Zinc</keyword>
<dbReference type="eggNOG" id="COG0044">
    <property type="taxonomic scope" value="Bacteria"/>
</dbReference>
<evidence type="ECO:0000313" key="8">
    <source>
        <dbReference type="EMBL" id="ABB23875.1"/>
    </source>
</evidence>
<dbReference type="InterPro" id="IPR011059">
    <property type="entry name" value="Metal-dep_hydrolase_composite"/>
</dbReference>
<feature type="binding site" evidence="6">
    <location>
        <position position="183"/>
    </location>
    <ligand>
        <name>Zn(2+)</name>
        <dbReference type="ChEBI" id="CHEBI:29105"/>
        <label>2</label>
    </ligand>
</feature>
<dbReference type="HAMAP" id="MF_00220_B">
    <property type="entry name" value="PyrC_classI_B"/>
    <property type="match status" value="1"/>
</dbReference>
<dbReference type="InterPro" id="IPR032466">
    <property type="entry name" value="Metal_Hydrolase"/>
</dbReference>
<dbReference type="HOGENOM" id="CLU_015572_1_0_10"/>
<comment type="pathway">
    <text evidence="6">Pyrimidine metabolism; UMP biosynthesis via de novo pathway; (S)-dihydroorotate from bicarbonate: step 3/3.</text>
</comment>